<keyword evidence="2" id="KW-0201">Cytochrome c-type biogenesis</keyword>
<dbReference type="PANTHER" id="PTHR42852">
    <property type="entry name" value="THIOL:DISULFIDE INTERCHANGE PROTEIN DSBE"/>
    <property type="match status" value="1"/>
</dbReference>
<sequence>MRRARLTALGLLAGALVLAGCANEPTPSATDGANGSYVSGDGSVESWAASERGDVVELAGQSYAEEPIDIADWRGDVVVVNFWYAACPPCRAEAPDLAAIAGDYSDAGVHLLGVNHTDDAGTAQSFERRFELPYPSLDDDDAAGVAAMQGVVPLTAMPSTVVLDTEGRVAARIIGIADPTILRGLIDDELAAGA</sequence>
<dbReference type="PANTHER" id="PTHR42852:SF6">
    <property type="entry name" value="THIOL:DISULFIDE INTERCHANGE PROTEIN DSBE"/>
    <property type="match status" value="1"/>
</dbReference>
<evidence type="ECO:0000313" key="9">
    <source>
        <dbReference type="Proteomes" id="UP000826651"/>
    </source>
</evidence>
<dbReference type="PROSITE" id="PS51352">
    <property type="entry name" value="THIOREDOXIN_2"/>
    <property type="match status" value="1"/>
</dbReference>
<dbReference type="CDD" id="cd02966">
    <property type="entry name" value="TlpA_like_family"/>
    <property type="match status" value="1"/>
</dbReference>
<accession>A0ABS7SCG7</accession>
<comment type="subcellular location">
    <subcellularLocation>
        <location evidence="1">Cell envelope</location>
    </subcellularLocation>
</comment>
<evidence type="ECO:0000256" key="5">
    <source>
        <dbReference type="ARBA" id="ARBA00023284"/>
    </source>
</evidence>
<evidence type="ECO:0000256" key="4">
    <source>
        <dbReference type="ARBA" id="ARBA00023157"/>
    </source>
</evidence>
<feature type="chain" id="PRO_5046745353" evidence="6">
    <location>
        <begin position="20"/>
        <end position="194"/>
    </location>
</feature>
<dbReference type="Gene3D" id="3.40.30.10">
    <property type="entry name" value="Glutaredoxin"/>
    <property type="match status" value="1"/>
</dbReference>
<keyword evidence="4" id="KW-1015">Disulfide bond</keyword>
<keyword evidence="3" id="KW-0735">Signal-anchor</keyword>
<keyword evidence="9" id="KW-1185">Reference proteome</keyword>
<dbReference type="Pfam" id="PF00578">
    <property type="entry name" value="AhpC-TSA"/>
    <property type="match status" value="1"/>
</dbReference>
<gene>
    <name evidence="8" type="ORF">KCQ71_17985</name>
</gene>
<organism evidence="8 9">
    <name type="scientific">Occultella gossypii</name>
    <dbReference type="NCBI Taxonomy" id="2800820"/>
    <lineage>
        <taxon>Bacteria</taxon>
        <taxon>Bacillati</taxon>
        <taxon>Actinomycetota</taxon>
        <taxon>Actinomycetes</taxon>
        <taxon>Micrococcales</taxon>
        <taxon>Ruaniaceae</taxon>
        <taxon>Occultella</taxon>
    </lineage>
</organism>
<reference evidence="8 9" key="1">
    <citation type="submission" date="2021-04" db="EMBL/GenBank/DDBJ databases">
        <title>Ruania sp. nov., isolated from sandy soil of mangrove forest.</title>
        <authorList>
            <person name="Ge X."/>
            <person name="Huang R."/>
            <person name="Liu W."/>
        </authorList>
    </citation>
    <scope>NUCLEOTIDE SEQUENCE [LARGE SCALE GENOMIC DNA]</scope>
    <source>
        <strain evidence="8 9">N2-46</strain>
    </source>
</reference>
<dbReference type="InterPro" id="IPR013766">
    <property type="entry name" value="Thioredoxin_domain"/>
</dbReference>
<proteinExistence type="predicted"/>
<dbReference type="SUPFAM" id="SSF52833">
    <property type="entry name" value="Thioredoxin-like"/>
    <property type="match status" value="1"/>
</dbReference>
<evidence type="ECO:0000256" key="3">
    <source>
        <dbReference type="ARBA" id="ARBA00022968"/>
    </source>
</evidence>
<feature type="signal peptide" evidence="6">
    <location>
        <begin position="1"/>
        <end position="19"/>
    </location>
</feature>
<keyword evidence="3" id="KW-0812">Transmembrane</keyword>
<name>A0ABS7SCG7_9MICO</name>
<evidence type="ECO:0000256" key="2">
    <source>
        <dbReference type="ARBA" id="ARBA00022748"/>
    </source>
</evidence>
<dbReference type="InterPro" id="IPR050553">
    <property type="entry name" value="Thioredoxin_ResA/DsbE_sf"/>
</dbReference>
<keyword evidence="5" id="KW-0676">Redox-active center</keyword>
<feature type="domain" description="Thioredoxin" evidence="7">
    <location>
        <begin position="43"/>
        <end position="191"/>
    </location>
</feature>
<dbReference type="Proteomes" id="UP000826651">
    <property type="component" value="Unassembled WGS sequence"/>
</dbReference>
<dbReference type="InterPro" id="IPR036249">
    <property type="entry name" value="Thioredoxin-like_sf"/>
</dbReference>
<keyword evidence="6" id="KW-0732">Signal</keyword>
<dbReference type="InterPro" id="IPR000866">
    <property type="entry name" value="AhpC/TSA"/>
</dbReference>
<dbReference type="PROSITE" id="PS51257">
    <property type="entry name" value="PROKAR_LIPOPROTEIN"/>
    <property type="match status" value="1"/>
</dbReference>
<comment type="caution">
    <text evidence="8">The sequence shown here is derived from an EMBL/GenBank/DDBJ whole genome shotgun (WGS) entry which is preliminary data.</text>
</comment>
<evidence type="ECO:0000313" key="8">
    <source>
        <dbReference type="EMBL" id="MBZ2198051.1"/>
    </source>
</evidence>
<evidence type="ECO:0000256" key="6">
    <source>
        <dbReference type="SAM" id="SignalP"/>
    </source>
</evidence>
<protein>
    <submittedName>
        <fullName evidence="8">TlpA family protein disulfide reductase</fullName>
    </submittedName>
</protein>
<evidence type="ECO:0000256" key="1">
    <source>
        <dbReference type="ARBA" id="ARBA00004196"/>
    </source>
</evidence>
<evidence type="ECO:0000259" key="7">
    <source>
        <dbReference type="PROSITE" id="PS51352"/>
    </source>
</evidence>
<dbReference type="EMBL" id="JAGSHT010000017">
    <property type="protein sequence ID" value="MBZ2198051.1"/>
    <property type="molecule type" value="Genomic_DNA"/>
</dbReference>